<dbReference type="InterPro" id="IPR010177">
    <property type="entry name" value="Paired_CXXCH_1"/>
</dbReference>
<keyword evidence="1" id="KW-0812">Transmembrane</keyword>
<feature type="domain" description="Doubled CXXCH motif" evidence="3">
    <location>
        <begin position="90"/>
        <end position="120"/>
    </location>
</feature>
<accession>A0ABM7P8L6</accession>
<evidence type="ECO:0000313" key="4">
    <source>
        <dbReference type="EMBL" id="BCS89250.1"/>
    </source>
</evidence>
<feature type="transmembrane region" description="Helical" evidence="1">
    <location>
        <begin position="175"/>
        <end position="195"/>
    </location>
</feature>
<dbReference type="RefSeq" id="WP_229591231.1">
    <property type="nucleotide sequence ID" value="NZ_AP024485.1"/>
</dbReference>
<feature type="chain" id="PRO_5045037383" description="Doubled CXXCH motif domain-containing protein" evidence="2">
    <location>
        <begin position="24"/>
        <end position="216"/>
    </location>
</feature>
<proteinExistence type="predicted"/>
<sequence length="216" mass="24133">MQQLAQRIALLLAGLFLALPCAAQEEVAGADRYGMWEESTGYYEQYEVMPNRGSPFLQWNAPVTPVTLGGRTPAATYQADSHALVPYYERQRCESCHKPHAQNNRHVTRNNIACRQCHGSEPIAGVNYYFSPLNPIRRHAMVCAKCHQGASGSFAMYVVHEPSPLLAGTAESFPVLYWAVWTLLCIAVATFALFLPHTGLWMLRELFTRKNTGGEE</sequence>
<keyword evidence="5" id="KW-1185">Reference proteome</keyword>
<keyword evidence="2" id="KW-0732">Signal</keyword>
<organism evidence="4 5">
    <name type="scientific">Pseudodesulfovibrio sediminis</name>
    <dbReference type="NCBI Taxonomy" id="2810563"/>
    <lineage>
        <taxon>Bacteria</taxon>
        <taxon>Pseudomonadati</taxon>
        <taxon>Thermodesulfobacteriota</taxon>
        <taxon>Desulfovibrionia</taxon>
        <taxon>Desulfovibrionales</taxon>
        <taxon>Desulfovibrionaceae</taxon>
    </lineage>
</organism>
<dbReference type="Pfam" id="PF09699">
    <property type="entry name" value="Paired_CXXCH_1"/>
    <property type="match status" value="1"/>
</dbReference>
<dbReference type="Proteomes" id="UP001053296">
    <property type="component" value="Chromosome"/>
</dbReference>
<dbReference type="EMBL" id="AP024485">
    <property type="protein sequence ID" value="BCS89250.1"/>
    <property type="molecule type" value="Genomic_DNA"/>
</dbReference>
<dbReference type="InterPro" id="IPR036280">
    <property type="entry name" value="Multihaem_cyt_sf"/>
</dbReference>
<keyword evidence="1" id="KW-1133">Transmembrane helix</keyword>
<reference evidence="4" key="1">
    <citation type="journal article" date="2022" name="Arch. Microbiol.">
        <title>Pseudodesulfovibrio sediminis sp. nov., a mesophilic and neutrophilic sulfate-reducing bacterium isolated from sediment of a brackish lake.</title>
        <authorList>
            <person name="Takahashi A."/>
            <person name="Kojima H."/>
            <person name="Watanabe M."/>
            <person name="Fukui M."/>
        </authorList>
    </citation>
    <scope>NUCLEOTIDE SEQUENCE</scope>
    <source>
        <strain evidence="4">SF6</strain>
    </source>
</reference>
<protein>
    <recommendedName>
        <fullName evidence="3">Doubled CXXCH motif domain-containing protein</fullName>
    </recommendedName>
</protein>
<name>A0ABM7P8L6_9BACT</name>
<evidence type="ECO:0000256" key="2">
    <source>
        <dbReference type="SAM" id="SignalP"/>
    </source>
</evidence>
<evidence type="ECO:0000313" key="5">
    <source>
        <dbReference type="Proteomes" id="UP001053296"/>
    </source>
</evidence>
<dbReference type="Gene3D" id="1.10.1130.10">
    <property type="entry name" value="Flavocytochrome C3, Chain A"/>
    <property type="match status" value="1"/>
</dbReference>
<evidence type="ECO:0000256" key="1">
    <source>
        <dbReference type="SAM" id="Phobius"/>
    </source>
</evidence>
<dbReference type="SUPFAM" id="SSF48695">
    <property type="entry name" value="Multiheme cytochromes"/>
    <property type="match status" value="1"/>
</dbReference>
<gene>
    <name evidence="4" type="ORF">PSDVSF_24920</name>
</gene>
<evidence type="ECO:0000259" key="3">
    <source>
        <dbReference type="Pfam" id="PF09699"/>
    </source>
</evidence>
<feature type="signal peptide" evidence="2">
    <location>
        <begin position="1"/>
        <end position="23"/>
    </location>
</feature>
<keyword evidence="1" id="KW-0472">Membrane</keyword>